<evidence type="ECO:0000256" key="2">
    <source>
        <dbReference type="SAM" id="MobiDB-lite"/>
    </source>
</evidence>
<evidence type="ECO:0000259" key="3">
    <source>
        <dbReference type="PROSITE" id="PS50158"/>
    </source>
</evidence>
<dbReference type="InterPro" id="IPR025836">
    <property type="entry name" value="Zn_knuckle_CX2CX4HX4C"/>
</dbReference>
<dbReference type="AlphaFoldDB" id="A0A7J8S073"/>
<name>A0A7J8S073_GOSDV</name>
<dbReference type="Pfam" id="PF14392">
    <property type="entry name" value="zf-CCHC_4"/>
    <property type="match status" value="1"/>
</dbReference>
<proteinExistence type="predicted"/>
<dbReference type="InterPro" id="IPR040256">
    <property type="entry name" value="At4g02000-like"/>
</dbReference>
<dbReference type="InterPro" id="IPR025558">
    <property type="entry name" value="DUF4283"/>
</dbReference>
<dbReference type="PANTHER" id="PTHR31286:SF153">
    <property type="entry name" value="DUF4283 DOMAIN PROTEIN"/>
    <property type="match status" value="1"/>
</dbReference>
<comment type="caution">
    <text evidence="4">The sequence shown here is derived from an EMBL/GenBank/DDBJ whole genome shotgun (WGS) entry which is preliminary data.</text>
</comment>
<dbReference type="Pfam" id="PF14111">
    <property type="entry name" value="DUF4283"/>
    <property type="match status" value="1"/>
</dbReference>
<evidence type="ECO:0000256" key="1">
    <source>
        <dbReference type="PROSITE-ProRule" id="PRU00047"/>
    </source>
</evidence>
<keyword evidence="1" id="KW-0863">Zinc-finger</keyword>
<dbReference type="PROSITE" id="PS50158">
    <property type="entry name" value="ZF_CCHC"/>
    <property type="match status" value="1"/>
</dbReference>
<reference evidence="4 5" key="1">
    <citation type="journal article" date="2019" name="Genome Biol. Evol.">
        <title>Insights into the evolution of the New World diploid cottons (Gossypium, subgenus Houzingenia) based on genome sequencing.</title>
        <authorList>
            <person name="Grover C.E."/>
            <person name="Arick M.A. 2nd"/>
            <person name="Thrash A."/>
            <person name="Conover J.L."/>
            <person name="Sanders W.S."/>
            <person name="Peterson D.G."/>
            <person name="Frelichowski J.E."/>
            <person name="Scheffler J.A."/>
            <person name="Scheffler B.E."/>
            <person name="Wendel J.F."/>
        </authorList>
    </citation>
    <scope>NUCLEOTIDE SEQUENCE [LARGE SCALE GENOMIC DNA]</scope>
    <source>
        <strain evidence="4">27</strain>
        <tissue evidence="4">Leaf</tissue>
    </source>
</reference>
<feature type="region of interest" description="Disordered" evidence="2">
    <location>
        <begin position="321"/>
        <end position="340"/>
    </location>
</feature>
<dbReference type="PANTHER" id="PTHR31286">
    <property type="entry name" value="GLYCINE-RICH CELL WALL STRUCTURAL PROTEIN 1.8-LIKE"/>
    <property type="match status" value="1"/>
</dbReference>
<keyword evidence="1" id="KW-0479">Metal-binding</keyword>
<evidence type="ECO:0000313" key="5">
    <source>
        <dbReference type="Proteomes" id="UP000593561"/>
    </source>
</evidence>
<feature type="domain" description="CCHC-type" evidence="3">
    <location>
        <begin position="206"/>
        <end position="220"/>
    </location>
</feature>
<dbReference type="Proteomes" id="UP000593561">
    <property type="component" value="Unassembled WGS sequence"/>
</dbReference>
<evidence type="ECO:0000313" key="4">
    <source>
        <dbReference type="EMBL" id="MBA0619190.1"/>
    </source>
</evidence>
<keyword evidence="1" id="KW-0862">Zinc</keyword>
<protein>
    <recommendedName>
        <fullName evidence="3">CCHC-type domain-containing protein</fullName>
    </recommendedName>
</protein>
<dbReference type="InterPro" id="IPR001878">
    <property type="entry name" value="Znf_CCHC"/>
</dbReference>
<organism evidence="4 5">
    <name type="scientific">Gossypium davidsonii</name>
    <name type="common">Davidson's cotton</name>
    <name type="synonym">Gossypium klotzschianum subsp. davidsonii</name>
    <dbReference type="NCBI Taxonomy" id="34287"/>
    <lineage>
        <taxon>Eukaryota</taxon>
        <taxon>Viridiplantae</taxon>
        <taxon>Streptophyta</taxon>
        <taxon>Embryophyta</taxon>
        <taxon>Tracheophyta</taxon>
        <taxon>Spermatophyta</taxon>
        <taxon>Magnoliopsida</taxon>
        <taxon>eudicotyledons</taxon>
        <taxon>Gunneridae</taxon>
        <taxon>Pentapetalae</taxon>
        <taxon>rosids</taxon>
        <taxon>malvids</taxon>
        <taxon>Malvales</taxon>
        <taxon>Malvaceae</taxon>
        <taxon>Malvoideae</taxon>
        <taxon>Gossypium</taxon>
    </lineage>
</organism>
<dbReference type="EMBL" id="JABFAC010000007">
    <property type="protein sequence ID" value="MBA0619190.1"/>
    <property type="molecule type" value="Genomic_DNA"/>
</dbReference>
<dbReference type="GO" id="GO:0008270">
    <property type="term" value="F:zinc ion binding"/>
    <property type="evidence" value="ECO:0007669"/>
    <property type="project" value="UniProtKB-KW"/>
</dbReference>
<accession>A0A7J8S073</accession>
<keyword evidence="5" id="KW-1185">Reference proteome</keyword>
<sequence>MEEGLADLRLTEEGDNKELEAWEIEQNKEIEDSFSELCLVGCFLTANSINFQAMRTVMANLWHPLGGVSIADVSEKRFVFQFYCEMDFDRVVKGAPWTFNNHLLVFHHLKQGEDPLEVDLLYTEFWVQIYNLPPGFFTEAIARQFGDFIGAFVEYDVKAIMAGLRNYMWIRVKVDIRKSLKRRKKLIMAKKEFFANFKYERLSTFCFLCGKLGHSENCCPIRMVTGRKELPLEWDISLKAPSRRAATAGSIWLREPTEIWGGYQGIPKNDEGKQKKNLGELNLMRNTGANLGLNLYGKSKQIVNEELVLMEVGSIEEDRPIIGGEGKKRPRPNNIQNASTTDDMMWRNGCLFRFETAWLLEDSRHE</sequence>
<dbReference type="GO" id="GO:0003676">
    <property type="term" value="F:nucleic acid binding"/>
    <property type="evidence" value="ECO:0007669"/>
    <property type="project" value="InterPro"/>
</dbReference>
<gene>
    <name evidence="4" type="ORF">Godav_028408</name>
</gene>